<accession>A0AAD5PIR2</accession>
<keyword evidence="1" id="KW-0812">Transmembrane</keyword>
<sequence length="79" mass="9467">MVTTNRMANLATNPYHSLGKITQKQVMKNNYFVRWRCIYVFRSIQFYLLHFAKSNRVESYLSIGFNKYVIIIVVLYTCF</sequence>
<dbReference type="Proteomes" id="UP001209540">
    <property type="component" value="Unassembled WGS sequence"/>
</dbReference>
<name>A0AAD5PIR2_9FUNG</name>
<keyword evidence="3" id="KW-1185">Reference proteome</keyword>
<evidence type="ECO:0000256" key="1">
    <source>
        <dbReference type="SAM" id="Phobius"/>
    </source>
</evidence>
<evidence type="ECO:0000313" key="3">
    <source>
        <dbReference type="Proteomes" id="UP001209540"/>
    </source>
</evidence>
<feature type="transmembrane region" description="Helical" evidence="1">
    <location>
        <begin position="31"/>
        <end position="48"/>
    </location>
</feature>
<proteinExistence type="predicted"/>
<keyword evidence="1" id="KW-1133">Transmembrane helix</keyword>
<evidence type="ECO:0000313" key="2">
    <source>
        <dbReference type="EMBL" id="KAI9277008.1"/>
    </source>
</evidence>
<reference evidence="2" key="2">
    <citation type="submission" date="2023-02" db="EMBL/GenBank/DDBJ databases">
        <authorList>
            <consortium name="DOE Joint Genome Institute"/>
            <person name="Mondo S.J."/>
            <person name="Chang Y."/>
            <person name="Wang Y."/>
            <person name="Ahrendt S."/>
            <person name="Andreopoulos W."/>
            <person name="Barry K."/>
            <person name="Beard J."/>
            <person name="Benny G.L."/>
            <person name="Blankenship S."/>
            <person name="Bonito G."/>
            <person name="Cuomo C."/>
            <person name="Desiro A."/>
            <person name="Gervers K.A."/>
            <person name="Hundley H."/>
            <person name="Kuo A."/>
            <person name="LaButti K."/>
            <person name="Lang B.F."/>
            <person name="Lipzen A."/>
            <person name="O'Donnell K."/>
            <person name="Pangilinan J."/>
            <person name="Reynolds N."/>
            <person name="Sandor L."/>
            <person name="Smith M.W."/>
            <person name="Tsang A."/>
            <person name="Grigoriev I.V."/>
            <person name="Stajich J.E."/>
            <person name="Spatafora J.W."/>
        </authorList>
    </citation>
    <scope>NUCLEOTIDE SEQUENCE</scope>
    <source>
        <strain evidence="2">RSA 2281</strain>
    </source>
</reference>
<feature type="transmembrane region" description="Helical" evidence="1">
    <location>
        <begin position="60"/>
        <end position="78"/>
    </location>
</feature>
<protein>
    <submittedName>
        <fullName evidence="2">Uncharacterized protein</fullName>
    </submittedName>
</protein>
<dbReference type="EMBL" id="JAIXMP010000002">
    <property type="protein sequence ID" value="KAI9277008.1"/>
    <property type="molecule type" value="Genomic_DNA"/>
</dbReference>
<organism evidence="2 3">
    <name type="scientific">Phascolomyces articulosus</name>
    <dbReference type="NCBI Taxonomy" id="60185"/>
    <lineage>
        <taxon>Eukaryota</taxon>
        <taxon>Fungi</taxon>
        <taxon>Fungi incertae sedis</taxon>
        <taxon>Mucoromycota</taxon>
        <taxon>Mucoromycotina</taxon>
        <taxon>Mucoromycetes</taxon>
        <taxon>Mucorales</taxon>
        <taxon>Lichtheimiaceae</taxon>
        <taxon>Phascolomyces</taxon>
    </lineage>
</organism>
<keyword evidence="1" id="KW-0472">Membrane</keyword>
<comment type="caution">
    <text evidence="2">The sequence shown here is derived from an EMBL/GenBank/DDBJ whole genome shotgun (WGS) entry which is preliminary data.</text>
</comment>
<gene>
    <name evidence="2" type="ORF">BDA99DRAFT_494660</name>
</gene>
<reference evidence="2" key="1">
    <citation type="journal article" date="2022" name="IScience">
        <title>Evolution of zygomycete secretomes and the origins of terrestrial fungal ecologies.</title>
        <authorList>
            <person name="Chang Y."/>
            <person name="Wang Y."/>
            <person name="Mondo S."/>
            <person name="Ahrendt S."/>
            <person name="Andreopoulos W."/>
            <person name="Barry K."/>
            <person name="Beard J."/>
            <person name="Benny G.L."/>
            <person name="Blankenship S."/>
            <person name="Bonito G."/>
            <person name="Cuomo C."/>
            <person name="Desiro A."/>
            <person name="Gervers K.A."/>
            <person name="Hundley H."/>
            <person name="Kuo A."/>
            <person name="LaButti K."/>
            <person name="Lang B.F."/>
            <person name="Lipzen A."/>
            <person name="O'Donnell K."/>
            <person name="Pangilinan J."/>
            <person name="Reynolds N."/>
            <person name="Sandor L."/>
            <person name="Smith M.E."/>
            <person name="Tsang A."/>
            <person name="Grigoriev I.V."/>
            <person name="Stajich J.E."/>
            <person name="Spatafora J.W."/>
        </authorList>
    </citation>
    <scope>NUCLEOTIDE SEQUENCE</scope>
    <source>
        <strain evidence="2">RSA 2281</strain>
    </source>
</reference>
<dbReference type="AlphaFoldDB" id="A0AAD5PIR2"/>